<name>A0A8J7WGW2_9ACTN</name>
<evidence type="ECO:0000313" key="3">
    <source>
        <dbReference type="Proteomes" id="UP000677913"/>
    </source>
</evidence>
<dbReference type="Proteomes" id="UP000677913">
    <property type="component" value="Unassembled WGS sequence"/>
</dbReference>
<gene>
    <name evidence="2" type="ORF">KGA66_02570</name>
</gene>
<comment type="caution">
    <text evidence="2">The sequence shown here is derived from an EMBL/GenBank/DDBJ whole genome shotgun (WGS) entry which is preliminary data.</text>
</comment>
<feature type="compositionally biased region" description="Basic and acidic residues" evidence="1">
    <location>
        <begin position="17"/>
        <end position="42"/>
    </location>
</feature>
<feature type="compositionally biased region" description="Low complexity" evidence="1">
    <location>
        <begin position="1"/>
        <end position="10"/>
    </location>
</feature>
<dbReference type="RefSeq" id="WP_211464048.1">
    <property type="nucleotide sequence ID" value="NZ_JAGSXH010000005.1"/>
</dbReference>
<organism evidence="2 3">
    <name type="scientific">Actinocrinis puniceicyclus</name>
    <dbReference type="NCBI Taxonomy" id="977794"/>
    <lineage>
        <taxon>Bacteria</taxon>
        <taxon>Bacillati</taxon>
        <taxon>Actinomycetota</taxon>
        <taxon>Actinomycetes</taxon>
        <taxon>Catenulisporales</taxon>
        <taxon>Actinospicaceae</taxon>
        <taxon>Actinocrinis</taxon>
    </lineage>
</organism>
<evidence type="ECO:0000313" key="2">
    <source>
        <dbReference type="EMBL" id="MBS2961916.1"/>
    </source>
</evidence>
<dbReference type="EMBL" id="JAGSXH010000005">
    <property type="protein sequence ID" value="MBS2961916.1"/>
    <property type="molecule type" value="Genomic_DNA"/>
</dbReference>
<accession>A0A8J7WGW2</accession>
<protein>
    <submittedName>
        <fullName evidence="2">Uncharacterized protein</fullName>
    </submittedName>
</protein>
<proteinExistence type="predicted"/>
<reference evidence="2" key="1">
    <citation type="submission" date="2021-04" db="EMBL/GenBank/DDBJ databases">
        <title>Genome based classification of Actinospica acidithermotolerans sp. nov., an actinobacterium isolated from an Indonesian hot spring.</title>
        <authorList>
            <person name="Kusuma A.B."/>
            <person name="Putra K.E."/>
            <person name="Nafisah S."/>
            <person name="Loh J."/>
            <person name="Nouioui I."/>
            <person name="Goodfellow M."/>
        </authorList>
    </citation>
    <scope>NUCLEOTIDE SEQUENCE</scope>
    <source>
        <strain evidence="2">DSM 45618</strain>
    </source>
</reference>
<dbReference type="AlphaFoldDB" id="A0A8J7WGW2"/>
<sequence>MSEPPASQQPAQPPTGPDRDQRAVPGGHDKREEIARATRRTPRDLAAERAFLQNKIDIVRTHSTLTEAQKQQAIAGLQRELRKLSQGADEDRP</sequence>
<evidence type="ECO:0000256" key="1">
    <source>
        <dbReference type="SAM" id="MobiDB-lite"/>
    </source>
</evidence>
<feature type="region of interest" description="Disordered" evidence="1">
    <location>
        <begin position="1"/>
        <end position="42"/>
    </location>
</feature>
<keyword evidence="3" id="KW-1185">Reference proteome</keyword>